<feature type="region of interest" description="Disordered" evidence="5">
    <location>
        <begin position="290"/>
        <end position="337"/>
    </location>
</feature>
<dbReference type="Pfam" id="PF00126">
    <property type="entry name" value="HTH_1"/>
    <property type="match status" value="1"/>
</dbReference>
<dbReference type="SUPFAM" id="SSF53850">
    <property type="entry name" value="Periplasmic binding protein-like II"/>
    <property type="match status" value="1"/>
</dbReference>
<dbReference type="EMBL" id="FOQY01000002">
    <property type="protein sequence ID" value="SFI24376.1"/>
    <property type="molecule type" value="Genomic_DNA"/>
</dbReference>
<keyword evidence="8" id="KW-1185">Reference proteome</keyword>
<evidence type="ECO:0000256" key="4">
    <source>
        <dbReference type="ARBA" id="ARBA00023163"/>
    </source>
</evidence>
<evidence type="ECO:0000313" key="8">
    <source>
        <dbReference type="Proteomes" id="UP000199111"/>
    </source>
</evidence>
<feature type="compositionally biased region" description="Basic and acidic residues" evidence="5">
    <location>
        <begin position="326"/>
        <end position="337"/>
    </location>
</feature>
<keyword evidence="3 7" id="KW-0238">DNA-binding</keyword>
<dbReference type="PANTHER" id="PTHR30346:SF28">
    <property type="entry name" value="HTH-TYPE TRANSCRIPTIONAL REGULATOR CYNR"/>
    <property type="match status" value="1"/>
</dbReference>
<protein>
    <submittedName>
        <fullName evidence="7">DNA-binding transcriptional regulator, LysR family</fullName>
    </submittedName>
</protein>
<reference evidence="8" key="1">
    <citation type="submission" date="2016-10" db="EMBL/GenBank/DDBJ databases">
        <authorList>
            <person name="Varghese N."/>
            <person name="Submissions S."/>
        </authorList>
    </citation>
    <scope>NUCLEOTIDE SEQUENCE [LARGE SCALE GENOMIC DNA]</scope>
    <source>
        <strain evidence="8">CGMCC 4.2126</strain>
    </source>
</reference>
<comment type="similarity">
    <text evidence="1">Belongs to the LysR transcriptional regulatory family.</text>
</comment>
<dbReference type="RefSeq" id="WP_245789085.1">
    <property type="nucleotide sequence ID" value="NZ_FOQY01000002.1"/>
</dbReference>
<accession>A0A1I3GLS9</accession>
<name>A0A1I3GLS9_9ACTN</name>
<evidence type="ECO:0000256" key="3">
    <source>
        <dbReference type="ARBA" id="ARBA00023125"/>
    </source>
</evidence>
<dbReference type="Pfam" id="PF03466">
    <property type="entry name" value="LysR_substrate"/>
    <property type="match status" value="1"/>
</dbReference>
<dbReference type="InterPro" id="IPR036388">
    <property type="entry name" value="WH-like_DNA-bd_sf"/>
</dbReference>
<evidence type="ECO:0000313" key="7">
    <source>
        <dbReference type="EMBL" id="SFI24376.1"/>
    </source>
</evidence>
<dbReference type="GO" id="GO:0003677">
    <property type="term" value="F:DNA binding"/>
    <property type="evidence" value="ECO:0007669"/>
    <property type="project" value="UniProtKB-KW"/>
</dbReference>
<sequence length="337" mass="35307">MELRQLEYFVAVAEERNFTRAAERVHISQSGVSAQIRQLERELGAELFDRSARTATLTVAGKAALEHARAALAAVGALSQAVGEVTDLIRGRLTVGMVIGCTVTPLFDALAAFHRAHPGVEISLLEDNSDRLIEGVRGGTLDLALVGTATATPGGLDALTIISERLVAAVPAGHPLTEQERVTLRDLSAYPIVCMPPGTGLRTVFDQACAAQGIQPVIALQASAADAIADLAARGLAVAVLSDSMAAHHRDRLTALTVDDVETPALLALIWKDTHSPAMRELLVHSRRAFTGPAPERDPSCRAPVSGRDARGPDASTLITPGAAGRRTDAGADPAAR</sequence>
<dbReference type="PANTHER" id="PTHR30346">
    <property type="entry name" value="TRANSCRIPTIONAL DUAL REGULATOR HCAR-RELATED"/>
    <property type="match status" value="1"/>
</dbReference>
<feature type="domain" description="HTH lysR-type" evidence="6">
    <location>
        <begin position="1"/>
        <end position="58"/>
    </location>
</feature>
<evidence type="ECO:0000256" key="1">
    <source>
        <dbReference type="ARBA" id="ARBA00009437"/>
    </source>
</evidence>
<dbReference type="Gene3D" id="1.10.10.10">
    <property type="entry name" value="Winged helix-like DNA-binding domain superfamily/Winged helix DNA-binding domain"/>
    <property type="match status" value="1"/>
</dbReference>
<dbReference type="Proteomes" id="UP000199111">
    <property type="component" value="Unassembled WGS sequence"/>
</dbReference>
<dbReference type="GO" id="GO:0003700">
    <property type="term" value="F:DNA-binding transcription factor activity"/>
    <property type="evidence" value="ECO:0007669"/>
    <property type="project" value="InterPro"/>
</dbReference>
<dbReference type="InterPro" id="IPR005119">
    <property type="entry name" value="LysR_subst-bd"/>
</dbReference>
<proteinExistence type="inferred from homology"/>
<evidence type="ECO:0000259" key="6">
    <source>
        <dbReference type="PROSITE" id="PS50931"/>
    </source>
</evidence>
<dbReference type="GO" id="GO:0032993">
    <property type="term" value="C:protein-DNA complex"/>
    <property type="evidence" value="ECO:0007669"/>
    <property type="project" value="TreeGrafter"/>
</dbReference>
<dbReference type="PROSITE" id="PS50931">
    <property type="entry name" value="HTH_LYSR"/>
    <property type="match status" value="1"/>
</dbReference>
<organism evidence="7 8">
    <name type="scientific">Streptosporangium canum</name>
    <dbReference type="NCBI Taxonomy" id="324952"/>
    <lineage>
        <taxon>Bacteria</taxon>
        <taxon>Bacillati</taxon>
        <taxon>Actinomycetota</taxon>
        <taxon>Actinomycetes</taxon>
        <taxon>Streptosporangiales</taxon>
        <taxon>Streptosporangiaceae</taxon>
        <taxon>Streptosporangium</taxon>
    </lineage>
</organism>
<dbReference type="FunFam" id="1.10.10.10:FF:000001">
    <property type="entry name" value="LysR family transcriptional regulator"/>
    <property type="match status" value="1"/>
</dbReference>
<keyword evidence="4" id="KW-0804">Transcription</keyword>
<dbReference type="InterPro" id="IPR036390">
    <property type="entry name" value="WH_DNA-bd_sf"/>
</dbReference>
<dbReference type="GeneID" id="96296472"/>
<dbReference type="PRINTS" id="PR00039">
    <property type="entry name" value="HTHLYSR"/>
</dbReference>
<dbReference type="InterPro" id="IPR000847">
    <property type="entry name" value="LysR_HTH_N"/>
</dbReference>
<gene>
    <name evidence="7" type="ORF">SAMN05216275_102128</name>
</gene>
<dbReference type="AlphaFoldDB" id="A0A1I3GLS9"/>
<dbReference type="Gene3D" id="3.40.190.290">
    <property type="match status" value="1"/>
</dbReference>
<dbReference type="SUPFAM" id="SSF46785">
    <property type="entry name" value="Winged helix' DNA-binding domain"/>
    <property type="match status" value="1"/>
</dbReference>
<evidence type="ECO:0000256" key="5">
    <source>
        <dbReference type="SAM" id="MobiDB-lite"/>
    </source>
</evidence>
<evidence type="ECO:0000256" key="2">
    <source>
        <dbReference type="ARBA" id="ARBA00023015"/>
    </source>
</evidence>
<keyword evidence="2" id="KW-0805">Transcription regulation</keyword>